<proteinExistence type="predicted"/>
<accession>A0ABT4TW15</accession>
<evidence type="ECO:0000313" key="2">
    <source>
        <dbReference type="Proteomes" id="UP001165685"/>
    </source>
</evidence>
<dbReference type="Proteomes" id="UP001165685">
    <property type="component" value="Unassembled WGS sequence"/>
</dbReference>
<keyword evidence="2" id="KW-1185">Reference proteome</keyword>
<reference evidence="1" key="1">
    <citation type="submission" date="2023-01" db="EMBL/GenBank/DDBJ databases">
        <title>Draft genome sequence of Nocardiopsis sp. LSu2-4 isolated from halophytes.</title>
        <authorList>
            <person name="Duangmal K."/>
            <person name="Chantavorakit T."/>
        </authorList>
    </citation>
    <scope>NUCLEOTIDE SEQUENCE</scope>
    <source>
        <strain evidence="1">LSu2-4</strain>
    </source>
</reference>
<feature type="non-terminal residue" evidence="1">
    <location>
        <position position="94"/>
    </location>
</feature>
<comment type="caution">
    <text evidence="1">The sequence shown here is derived from an EMBL/GenBank/DDBJ whole genome shotgun (WGS) entry which is preliminary data.</text>
</comment>
<evidence type="ECO:0000313" key="1">
    <source>
        <dbReference type="EMBL" id="MDA2808883.1"/>
    </source>
</evidence>
<name>A0ABT4TW15_9ACTN</name>
<dbReference type="RefSeq" id="WP_270681469.1">
    <property type="nucleotide sequence ID" value="NZ_JAQFWP010000113.1"/>
</dbReference>
<gene>
    <name evidence="1" type="ORF">O4U47_30540</name>
</gene>
<organism evidence="1 2">
    <name type="scientific">Nocardiopsis suaedae</name>
    <dbReference type="NCBI Taxonomy" id="3018444"/>
    <lineage>
        <taxon>Bacteria</taxon>
        <taxon>Bacillati</taxon>
        <taxon>Actinomycetota</taxon>
        <taxon>Actinomycetes</taxon>
        <taxon>Streptosporangiales</taxon>
        <taxon>Nocardiopsidaceae</taxon>
        <taxon>Nocardiopsis</taxon>
    </lineage>
</organism>
<dbReference type="EMBL" id="JAQFWP010000113">
    <property type="protein sequence ID" value="MDA2808883.1"/>
    <property type="molecule type" value="Genomic_DNA"/>
</dbReference>
<sequence length="94" mass="9280">MRRQYGRTGAGRLGWCPADGPWPGGGWPGCGVEGGDDEGGWAYLVRCRPPGARMVTAVGGDGESGVVPRACLPGGGFLAVRVGGSAGAPLTGPG</sequence>
<protein>
    <submittedName>
        <fullName evidence="1">Uncharacterized protein</fullName>
    </submittedName>
</protein>